<protein>
    <recommendedName>
        <fullName evidence="2">HYR domain-containing protein</fullName>
    </recommendedName>
</protein>
<dbReference type="InterPro" id="IPR043555">
    <property type="entry name" value="SRPX-like"/>
</dbReference>
<dbReference type="Gene3D" id="2.60.40.10">
    <property type="entry name" value="Immunoglobulins"/>
    <property type="match status" value="2"/>
</dbReference>
<dbReference type="InterPro" id="IPR003410">
    <property type="entry name" value="HYR_dom"/>
</dbReference>
<feature type="non-terminal residue" evidence="3">
    <location>
        <position position="381"/>
    </location>
</feature>
<dbReference type="PANTHER" id="PTHR46343:SF2">
    <property type="entry name" value="SUSHI_VON WILLEBRAND FACTOR TYPE A_EGF_PENTRAXIN DOMAIN-CONTAINING 1"/>
    <property type="match status" value="1"/>
</dbReference>
<sequence length="381" mass="41205">NNYFNFVNHISDTEPPVFTDCPSDVLIETGESEVRVNWPQPKVTDNSGAPPILTSNRHSGSLFSAPGSYEVTYRAADSSGNVATCSFRITLKKKTCPSYPPPTNGALACLDLSDDPTCAVMCKGGFDFVSDPALLYLCSRGQWIMLGSPQGGGLPWPSCSEVTPNHGLKMGQFPQYYFDGNAPNTLDTIKTNFISLLGAFGICRDDQKCKKDLVNVQVDTEPPVLTDCPSDILIETGDSEVRVNWPRPNVTDNSGAPPLLTSNRQSGSLFSAPGSYEVIYTARDSSGNVATCSFRITLKKKTCPIYPPPTNGALACLPDDSACAVMCKGGFDFVSNPAWLYLCSKAQWITIPFPTGLPWPNCSGKIFINMGTTRLQNSPYL</sequence>
<dbReference type="InterPro" id="IPR013783">
    <property type="entry name" value="Ig-like_fold"/>
</dbReference>
<dbReference type="Pfam" id="PF02494">
    <property type="entry name" value="HYR"/>
    <property type="match status" value="2"/>
</dbReference>
<evidence type="ECO:0000313" key="3">
    <source>
        <dbReference type="EMBL" id="CAH3039009.1"/>
    </source>
</evidence>
<accession>A0ABN8MYP9</accession>
<organism evidence="3 4">
    <name type="scientific">Porites lobata</name>
    <dbReference type="NCBI Taxonomy" id="104759"/>
    <lineage>
        <taxon>Eukaryota</taxon>
        <taxon>Metazoa</taxon>
        <taxon>Cnidaria</taxon>
        <taxon>Anthozoa</taxon>
        <taxon>Hexacorallia</taxon>
        <taxon>Scleractinia</taxon>
        <taxon>Fungiina</taxon>
        <taxon>Poritidae</taxon>
        <taxon>Porites</taxon>
    </lineage>
</organism>
<evidence type="ECO:0000313" key="4">
    <source>
        <dbReference type="Proteomes" id="UP001159405"/>
    </source>
</evidence>
<evidence type="ECO:0000256" key="1">
    <source>
        <dbReference type="ARBA" id="ARBA00022737"/>
    </source>
</evidence>
<feature type="domain" description="HYR" evidence="2">
    <location>
        <begin position="218"/>
        <end position="300"/>
    </location>
</feature>
<dbReference type="PROSITE" id="PS50825">
    <property type="entry name" value="HYR"/>
    <property type="match status" value="2"/>
</dbReference>
<dbReference type="Proteomes" id="UP001159405">
    <property type="component" value="Unassembled WGS sequence"/>
</dbReference>
<name>A0ABN8MYP9_9CNID</name>
<keyword evidence="4" id="KW-1185">Reference proteome</keyword>
<feature type="non-terminal residue" evidence="3">
    <location>
        <position position="1"/>
    </location>
</feature>
<evidence type="ECO:0000259" key="2">
    <source>
        <dbReference type="PROSITE" id="PS50825"/>
    </source>
</evidence>
<feature type="domain" description="HYR" evidence="2">
    <location>
        <begin position="11"/>
        <end position="93"/>
    </location>
</feature>
<proteinExistence type="predicted"/>
<comment type="caution">
    <text evidence="3">The sequence shown here is derived from an EMBL/GenBank/DDBJ whole genome shotgun (WGS) entry which is preliminary data.</text>
</comment>
<gene>
    <name evidence="3" type="ORF">PLOB_00042744</name>
</gene>
<dbReference type="EMBL" id="CALNXK010000007">
    <property type="protein sequence ID" value="CAH3039009.1"/>
    <property type="molecule type" value="Genomic_DNA"/>
</dbReference>
<keyword evidence="1" id="KW-0677">Repeat</keyword>
<dbReference type="PANTHER" id="PTHR46343">
    <property type="entry name" value="HYR DOMAIN-CONTAINING PROTEIN"/>
    <property type="match status" value="1"/>
</dbReference>
<reference evidence="3 4" key="1">
    <citation type="submission" date="2022-05" db="EMBL/GenBank/DDBJ databases">
        <authorList>
            <consortium name="Genoscope - CEA"/>
            <person name="William W."/>
        </authorList>
    </citation>
    <scope>NUCLEOTIDE SEQUENCE [LARGE SCALE GENOMIC DNA]</scope>
</reference>